<gene>
    <name evidence="2" type="ORF">SAMN02745134_02380</name>
</gene>
<accession>A0A1W1XNR4</accession>
<dbReference type="GO" id="GO:0016491">
    <property type="term" value="F:oxidoreductase activity"/>
    <property type="evidence" value="ECO:0007669"/>
    <property type="project" value="InterPro"/>
</dbReference>
<reference evidence="2 3" key="1">
    <citation type="submission" date="2017-04" db="EMBL/GenBank/DDBJ databases">
        <authorList>
            <person name="Afonso C.L."/>
            <person name="Miller P.J."/>
            <person name="Scott M.A."/>
            <person name="Spackman E."/>
            <person name="Goraichik I."/>
            <person name="Dimitrov K.M."/>
            <person name="Suarez D.L."/>
            <person name="Swayne D.E."/>
        </authorList>
    </citation>
    <scope>NUCLEOTIDE SEQUENCE [LARGE SCALE GENOMIC DNA]</scope>
    <source>
        <strain evidence="2 3">DSM 12555</strain>
    </source>
</reference>
<evidence type="ECO:0000313" key="2">
    <source>
        <dbReference type="EMBL" id="SMC25161.1"/>
    </source>
</evidence>
<feature type="domain" description="Nitrogenase/oxidoreductase component 1" evidence="1">
    <location>
        <begin position="20"/>
        <end position="433"/>
    </location>
</feature>
<dbReference type="InterPro" id="IPR050152">
    <property type="entry name" value="ChlB/BchB/BchZ"/>
</dbReference>
<dbReference type="Pfam" id="PF00148">
    <property type="entry name" value="Oxidored_nitro"/>
    <property type="match status" value="1"/>
</dbReference>
<proteinExistence type="predicted"/>
<dbReference type="AlphaFoldDB" id="A0A1W1XNR4"/>
<organism evidence="2 3">
    <name type="scientific">Clostridium acidisoli DSM 12555</name>
    <dbReference type="NCBI Taxonomy" id="1121291"/>
    <lineage>
        <taxon>Bacteria</taxon>
        <taxon>Bacillati</taxon>
        <taxon>Bacillota</taxon>
        <taxon>Clostridia</taxon>
        <taxon>Eubacteriales</taxon>
        <taxon>Clostridiaceae</taxon>
        <taxon>Clostridium</taxon>
    </lineage>
</organism>
<evidence type="ECO:0000313" key="3">
    <source>
        <dbReference type="Proteomes" id="UP000192468"/>
    </source>
</evidence>
<dbReference type="InterPro" id="IPR000510">
    <property type="entry name" value="Nase/OxRdtase_comp1"/>
</dbReference>
<evidence type="ECO:0000259" key="1">
    <source>
        <dbReference type="Pfam" id="PF00148"/>
    </source>
</evidence>
<protein>
    <submittedName>
        <fullName evidence="2">Nitrogenase molybdenum-iron protein beta chain</fullName>
    </submittedName>
</protein>
<dbReference type="RefSeq" id="WP_084116204.1">
    <property type="nucleotide sequence ID" value="NZ_FWXH01000008.1"/>
</dbReference>
<dbReference type="OrthoDB" id="9802175at2"/>
<dbReference type="SUPFAM" id="SSF53807">
    <property type="entry name" value="Helical backbone' metal receptor"/>
    <property type="match status" value="1"/>
</dbReference>
<dbReference type="Proteomes" id="UP000192468">
    <property type="component" value="Unassembled WGS sequence"/>
</dbReference>
<dbReference type="PANTHER" id="PTHR33712:SF7">
    <property type="entry name" value="LIGHT-INDEPENDENT PROTOCHLOROPHYLLIDE REDUCTASE SUBUNIT B"/>
    <property type="match status" value="1"/>
</dbReference>
<keyword evidence="3" id="KW-1185">Reference proteome</keyword>
<name>A0A1W1XNR4_9CLOT</name>
<dbReference type="PANTHER" id="PTHR33712">
    <property type="entry name" value="LIGHT-INDEPENDENT PROTOCHLOROPHYLLIDE REDUCTASE SUBUNIT B"/>
    <property type="match status" value="1"/>
</dbReference>
<dbReference type="Gene3D" id="3.40.50.1980">
    <property type="entry name" value="Nitrogenase molybdenum iron protein domain"/>
    <property type="match status" value="3"/>
</dbReference>
<sequence length="438" mass="48976">MSEVVQEPRHVCALGGFESVLAIERAVPIIHSGPGCAAKLWATLGVHNGCQGTGYIGGHSIPCTSVSEKEVVFGGIEKFKQIVSNSFRVMDADLFVALTGCTSDIVGDNIAEVVTKFKDEGKPIVYAETGGFKGNNFFGHELIIDSIIDQYLEETDEKEAGLVNVWATVPYQDTFWTGNFEELRKLLSALGVKVNIIFGPGNGIKSLKKVPKAQYNLLISPWVGLNNVKHLEKKFGTPYLHYPILPIGPTETAKFLRTVANFIGIDKKIVESEIKRQEDRYYYYIERAADILLETRILPKHFVTIADGFYSLGISRFLVNDLGLLPEKQFVTDNTPKKYMKAIEDEFKKYVNGIKAEVEFTIDSGVPIKYLREKKFRSKPLILGSAWDRVISKEIDAYRVSISTPISDRMVLSRTYVGYEGGLRLTEDIYSAVLDDFQ</sequence>
<dbReference type="STRING" id="1121291.SAMN02745134_02380"/>
<dbReference type="EMBL" id="FWXH01000008">
    <property type="protein sequence ID" value="SMC25161.1"/>
    <property type="molecule type" value="Genomic_DNA"/>
</dbReference>